<dbReference type="Pfam" id="PF03861">
    <property type="entry name" value="ANTAR"/>
    <property type="match status" value="1"/>
</dbReference>
<dbReference type="SMART" id="SM01012">
    <property type="entry name" value="ANTAR"/>
    <property type="match status" value="1"/>
</dbReference>
<protein>
    <submittedName>
        <fullName evidence="2">GAF and ANTAR domain-containing protein</fullName>
    </submittedName>
</protein>
<organism evidence="2 3">
    <name type="scientific">Amycolatopsis minnesotensis</name>
    <dbReference type="NCBI Taxonomy" id="337894"/>
    <lineage>
        <taxon>Bacteria</taxon>
        <taxon>Bacillati</taxon>
        <taxon>Actinomycetota</taxon>
        <taxon>Actinomycetes</taxon>
        <taxon>Pseudonocardiales</taxon>
        <taxon>Pseudonocardiaceae</taxon>
        <taxon>Amycolatopsis</taxon>
    </lineage>
</organism>
<comment type="caution">
    <text evidence="2">The sequence shown here is derived from an EMBL/GenBank/DDBJ whole genome shotgun (WGS) entry which is preliminary data.</text>
</comment>
<evidence type="ECO:0000313" key="2">
    <source>
        <dbReference type="EMBL" id="GAA1954986.1"/>
    </source>
</evidence>
<keyword evidence="3" id="KW-1185">Reference proteome</keyword>
<dbReference type="EMBL" id="BAAANN010000009">
    <property type="protein sequence ID" value="GAA1954986.1"/>
    <property type="molecule type" value="Genomic_DNA"/>
</dbReference>
<evidence type="ECO:0000313" key="3">
    <source>
        <dbReference type="Proteomes" id="UP001501116"/>
    </source>
</evidence>
<feature type="domain" description="ANTAR" evidence="1">
    <location>
        <begin position="152"/>
        <end position="213"/>
    </location>
</feature>
<reference evidence="2 3" key="1">
    <citation type="journal article" date="2019" name="Int. J. Syst. Evol. Microbiol.">
        <title>The Global Catalogue of Microorganisms (GCM) 10K type strain sequencing project: providing services to taxonomists for standard genome sequencing and annotation.</title>
        <authorList>
            <consortium name="The Broad Institute Genomics Platform"/>
            <consortium name="The Broad Institute Genome Sequencing Center for Infectious Disease"/>
            <person name="Wu L."/>
            <person name="Ma J."/>
        </authorList>
    </citation>
    <scope>NUCLEOTIDE SEQUENCE [LARGE SCALE GENOMIC DNA]</scope>
    <source>
        <strain evidence="2 3">JCM 14545</strain>
    </source>
</reference>
<dbReference type="InterPro" id="IPR036388">
    <property type="entry name" value="WH-like_DNA-bd_sf"/>
</dbReference>
<gene>
    <name evidence="2" type="ORF">GCM10009754_25670</name>
</gene>
<proteinExistence type="predicted"/>
<name>A0ABN2QMD6_9PSEU</name>
<dbReference type="Proteomes" id="UP001501116">
    <property type="component" value="Unassembled WGS sequence"/>
</dbReference>
<dbReference type="Gene3D" id="1.10.10.10">
    <property type="entry name" value="Winged helix-like DNA-binding domain superfamily/Winged helix DNA-binding domain"/>
    <property type="match status" value="1"/>
</dbReference>
<sequence length="255" mass="27254">MTVNNREERAEIGPALLERLLRQVERTVPGFLGASLNATAPDGRRLAAIGLGAELDALQKETGEGPTLYAAAEQEAVTSDDVTADDRWPTLAGKVAGREGTLAVVSVAGSWDDEGPIVLTLYLDHPPAPDDLRRVEEIEPVLAMSAALVDYCADETLRGDQLLKMVENRRVIEQAKGMIMAVRQCDAGTAFSSLIAASQHFNVKLRDLAVAAVEHVGQAPAEAEPEEVLGYGHDHAPASDAARRAAELMWAALRS</sequence>
<evidence type="ECO:0000259" key="1">
    <source>
        <dbReference type="PROSITE" id="PS50921"/>
    </source>
</evidence>
<dbReference type="InterPro" id="IPR005561">
    <property type="entry name" value="ANTAR"/>
</dbReference>
<accession>A0ABN2QMD6</accession>
<dbReference type="RefSeq" id="WP_344417177.1">
    <property type="nucleotide sequence ID" value="NZ_BAAANN010000009.1"/>
</dbReference>
<dbReference type="PROSITE" id="PS50921">
    <property type="entry name" value="ANTAR"/>
    <property type="match status" value="1"/>
</dbReference>